<name>A0AAW2NIR3_9LAMI</name>
<keyword evidence="1" id="KW-0812">Transmembrane</keyword>
<protein>
    <submittedName>
        <fullName evidence="2">3-ketoacyl-CoA synthase 6</fullName>
    </submittedName>
</protein>
<accession>A0AAW2NIR3</accession>
<gene>
    <name evidence="2" type="ORF">Sangu_1221600</name>
</gene>
<proteinExistence type="predicted"/>
<evidence type="ECO:0000313" key="2">
    <source>
        <dbReference type="EMBL" id="KAL0343342.1"/>
    </source>
</evidence>
<dbReference type="AlphaFoldDB" id="A0AAW2NIR3"/>
<keyword evidence="1" id="KW-1133">Transmembrane helix</keyword>
<organism evidence="2">
    <name type="scientific">Sesamum angustifolium</name>
    <dbReference type="NCBI Taxonomy" id="2727405"/>
    <lineage>
        <taxon>Eukaryota</taxon>
        <taxon>Viridiplantae</taxon>
        <taxon>Streptophyta</taxon>
        <taxon>Embryophyta</taxon>
        <taxon>Tracheophyta</taxon>
        <taxon>Spermatophyta</taxon>
        <taxon>Magnoliopsida</taxon>
        <taxon>eudicotyledons</taxon>
        <taxon>Gunneridae</taxon>
        <taxon>Pentapetalae</taxon>
        <taxon>asterids</taxon>
        <taxon>lamiids</taxon>
        <taxon>Lamiales</taxon>
        <taxon>Pedaliaceae</taxon>
        <taxon>Sesamum</taxon>
    </lineage>
</organism>
<reference evidence="2" key="2">
    <citation type="journal article" date="2024" name="Plant">
        <title>Genomic evolution and insights into agronomic trait innovations of Sesamum species.</title>
        <authorList>
            <person name="Miao H."/>
            <person name="Wang L."/>
            <person name="Qu L."/>
            <person name="Liu H."/>
            <person name="Sun Y."/>
            <person name="Le M."/>
            <person name="Wang Q."/>
            <person name="Wei S."/>
            <person name="Zheng Y."/>
            <person name="Lin W."/>
            <person name="Duan Y."/>
            <person name="Cao H."/>
            <person name="Xiong S."/>
            <person name="Wang X."/>
            <person name="Wei L."/>
            <person name="Li C."/>
            <person name="Ma Q."/>
            <person name="Ju M."/>
            <person name="Zhao R."/>
            <person name="Li G."/>
            <person name="Mu C."/>
            <person name="Tian Q."/>
            <person name="Mei H."/>
            <person name="Zhang T."/>
            <person name="Gao T."/>
            <person name="Zhang H."/>
        </authorList>
    </citation>
    <scope>NUCLEOTIDE SEQUENCE</scope>
    <source>
        <strain evidence="2">G01</strain>
    </source>
</reference>
<comment type="caution">
    <text evidence="2">The sequence shown here is derived from an EMBL/GenBank/DDBJ whole genome shotgun (WGS) entry which is preliminary data.</text>
</comment>
<feature type="transmembrane region" description="Helical" evidence="1">
    <location>
        <begin position="20"/>
        <end position="45"/>
    </location>
</feature>
<dbReference type="EMBL" id="JACGWK010000007">
    <property type="protein sequence ID" value="KAL0343342.1"/>
    <property type="molecule type" value="Genomic_DNA"/>
</dbReference>
<keyword evidence="1" id="KW-0472">Membrane</keyword>
<reference evidence="2" key="1">
    <citation type="submission" date="2020-06" db="EMBL/GenBank/DDBJ databases">
        <authorList>
            <person name="Li T."/>
            <person name="Hu X."/>
            <person name="Zhang T."/>
            <person name="Song X."/>
            <person name="Zhang H."/>
            <person name="Dai N."/>
            <person name="Sheng W."/>
            <person name="Hou X."/>
            <person name="Wei L."/>
        </authorList>
    </citation>
    <scope>NUCLEOTIDE SEQUENCE</scope>
    <source>
        <strain evidence="2">G01</strain>
        <tissue evidence="2">Leaf</tissue>
    </source>
</reference>
<evidence type="ECO:0000256" key="1">
    <source>
        <dbReference type="SAM" id="Phobius"/>
    </source>
</evidence>
<sequence>MAQILPNFSTSVKLKYVKLGYQYLVNHILTFLLIPIMLAVFLEILRLGPERSSSSGILSTSTSSRFFAPCFSSFSSPPSTSCPSLDPFISLITPVISPLSPVGSPSPRSWSIPG</sequence>